<evidence type="ECO:0000256" key="1">
    <source>
        <dbReference type="SAM" id="Phobius"/>
    </source>
</evidence>
<dbReference type="RefSeq" id="WP_161349700.1">
    <property type="nucleotide sequence ID" value="NZ_WTUX01000002.1"/>
</dbReference>
<comment type="caution">
    <text evidence="2">The sequence shown here is derived from an EMBL/GenBank/DDBJ whole genome shotgun (WGS) entry which is preliminary data.</text>
</comment>
<organism evidence="2 3">
    <name type="scientific">Maritimibacter harenae</name>
    <dbReference type="NCBI Taxonomy" id="2606218"/>
    <lineage>
        <taxon>Bacteria</taxon>
        <taxon>Pseudomonadati</taxon>
        <taxon>Pseudomonadota</taxon>
        <taxon>Alphaproteobacteria</taxon>
        <taxon>Rhodobacterales</taxon>
        <taxon>Roseobacteraceae</taxon>
        <taxon>Maritimibacter</taxon>
    </lineage>
</organism>
<keyword evidence="3" id="KW-1185">Reference proteome</keyword>
<sequence>MDEHSSAPEPHSASKGQETVAFLFLALVLFPILAVVFVGGFGFVVWMQQLLLGPPGS</sequence>
<gene>
    <name evidence="2" type="ORF">GQE99_00875</name>
</gene>
<keyword evidence="1" id="KW-0812">Transmembrane</keyword>
<keyword evidence="1" id="KW-1133">Transmembrane helix</keyword>
<feature type="transmembrane region" description="Helical" evidence="1">
    <location>
        <begin position="20"/>
        <end position="47"/>
    </location>
</feature>
<dbReference type="InterPro" id="IPR010649">
    <property type="entry name" value="NapE_TorE"/>
</dbReference>
<keyword evidence="1" id="KW-0472">Membrane</keyword>
<dbReference type="AlphaFoldDB" id="A0A845LW54"/>
<proteinExistence type="predicted"/>
<dbReference type="EMBL" id="WTUX01000002">
    <property type="protein sequence ID" value="MZR11586.1"/>
    <property type="molecule type" value="Genomic_DNA"/>
</dbReference>
<evidence type="ECO:0000313" key="2">
    <source>
        <dbReference type="EMBL" id="MZR11586.1"/>
    </source>
</evidence>
<accession>A0A845LW54</accession>
<reference evidence="2 3" key="1">
    <citation type="submission" date="2019-12" db="EMBL/GenBank/DDBJ databases">
        <title>Maritimibacter sp. nov. sp. isolated from sea sand.</title>
        <authorList>
            <person name="Kim J."/>
            <person name="Jeong S.E."/>
            <person name="Jung H.S."/>
            <person name="Jeon C.O."/>
        </authorList>
    </citation>
    <scope>NUCLEOTIDE SEQUENCE [LARGE SCALE GENOMIC DNA]</scope>
    <source>
        <strain evidence="2 3">DP07</strain>
    </source>
</reference>
<name>A0A845LW54_9RHOB</name>
<dbReference type="Proteomes" id="UP000467322">
    <property type="component" value="Unassembled WGS sequence"/>
</dbReference>
<dbReference type="Pfam" id="PF06796">
    <property type="entry name" value="NapE"/>
    <property type="match status" value="1"/>
</dbReference>
<protein>
    <recommendedName>
        <fullName evidence="4">Nitrate reductase</fullName>
    </recommendedName>
</protein>
<evidence type="ECO:0000313" key="3">
    <source>
        <dbReference type="Proteomes" id="UP000467322"/>
    </source>
</evidence>
<evidence type="ECO:0008006" key="4">
    <source>
        <dbReference type="Google" id="ProtNLM"/>
    </source>
</evidence>